<name>A0A060S2V4_PYCCI</name>
<comment type="caution">
    <text evidence="1">The sequence shown here is derived from an EMBL/GenBank/DDBJ whole genome shotgun (WGS) entry which is preliminary data.</text>
</comment>
<proteinExistence type="predicted"/>
<accession>A0A060S2V4</accession>
<dbReference type="HOGENOM" id="CLU_1200346_0_0_1"/>
<dbReference type="EMBL" id="CCBP010000022">
    <property type="protein sequence ID" value="CDO68645.1"/>
    <property type="molecule type" value="Genomic_DNA"/>
</dbReference>
<keyword evidence="2" id="KW-1185">Reference proteome</keyword>
<dbReference type="AlphaFoldDB" id="A0A060S2V4"/>
<protein>
    <submittedName>
        <fullName evidence="1">Uncharacterized protein</fullName>
    </submittedName>
</protein>
<organism evidence="1 2">
    <name type="scientific">Pycnoporus cinnabarinus</name>
    <name type="common">Cinnabar-red polypore</name>
    <name type="synonym">Trametes cinnabarina</name>
    <dbReference type="NCBI Taxonomy" id="5643"/>
    <lineage>
        <taxon>Eukaryota</taxon>
        <taxon>Fungi</taxon>
        <taxon>Dikarya</taxon>
        <taxon>Basidiomycota</taxon>
        <taxon>Agaricomycotina</taxon>
        <taxon>Agaricomycetes</taxon>
        <taxon>Polyporales</taxon>
        <taxon>Polyporaceae</taxon>
        <taxon>Trametes</taxon>
    </lineage>
</organism>
<gene>
    <name evidence="1" type="ORF">BN946_scf184382.g2</name>
</gene>
<evidence type="ECO:0000313" key="2">
    <source>
        <dbReference type="Proteomes" id="UP000029665"/>
    </source>
</evidence>
<dbReference type="OrthoDB" id="2764026at2759"/>
<reference evidence="1" key="1">
    <citation type="submission" date="2014-01" db="EMBL/GenBank/DDBJ databases">
        <title>The genome of the white-rot fungus Pycnoporus cinnabarinus: a basidiomycete model with a versatile arsenal for lignocellulosic biomass breakdown.</title>
        <authorList>
            <person name="Levasseur A."/>
            <person name="Lomascolo A."/>
            <person name="Ruiz-Duenas F.J."/>
            <person name="Uzan E."/>
            <person name="Piumi F."/>
            <person name="Kues U."/>
            <person name="Ram A.F.J."/>
            <person name="Murat C."/>
            <person name="Haon M."/>
            <person name="Benoit I."/>
            <person name="Arfi Y."/>
            <person name="Chevret D."/>
            <person name="Drula E."/>
            <person name="Kwon M.J."/>
            <person name="Gouret P."/>
            <person name="Lesage-Meessen L."/>
            <person name="Lombard V."/>
            <person name="Mariette J."/>
            <person name="Noirot C."/>
            <person name="Park J."/>
            <person name="Patyshakuliyeva A."/>
            <person name="Wieneger R.A.B."/>
            <person name="Wosten H.A.B."/>
            <person name="Martin F."/>
            <person name="Coutinho P.M."/>
            <person name="de Vries R."/>
            <person name="Martinez A.T."/>
            <person name="Klopp C."/>
            <person name="Pontarotti P."/>
            <person name="Henrissat B."/>
            <person name="Record E."/>
        </authorList>
    </citation>
    <scope>NUCLEOTIDE SEQUENCE [LARGE SCALE GENOMIC DNA]</scope>
    <source>
        <strain evidence="1">BRFM137</strain>
    </source>
</reference>
<dbReference type="Proteomes" id="UP000029665">
    <property type="component" value="Unassembled WGS sequence"/>
</dbReference>
<evidence type="ECO:0000313" key="1">
    <source>
        <dbReference type="EMBL" id="CDO68645.1"/>
    </source>
</evidence>
<sequence length="231" mass="26366">MDTAWVREVMGGQGRLAELKKHWEVYDGDDHLPVYNSEGELELSLSMMFKALLQGLPRGMPAGMYPEREHEAVKWMIGMKGNYNGGGMGQFKFDIALLVLQYGEEAIKEDVFGFAEVKTEMNMVLKEAGIEETISRGNVELARWDSMSLSDRMLVQVFMQMLRERNAATIVMGHNRLYLMELDWATSTLLVDGPYFRFPKDGQEAWAFTPVDAMKVVARMYKVRQSFIVAL</sequence>